<dbReference type="AlphaFoldDB" id="A0A6P1DQ65"/>
<evidence type="ECO:0000256" key="1">
    <source>
        <dbReference type="SAM" id="MobiDB-lite"/>
    </source>
</evidence>
<keyword evidence="4" id="KW-1185">Reference proteome</keyword>
<dbReference type="GO" id="GO:0006355">
    <property type="term" value="P:regulation of DNA-templated transcription"/>
    <property type="evidence" value="ECO:0007669"/>
    <property type="project" value="InterPro"/>
</dbReference>
<dbReference type="SUPFAM" id="SSF47598">
    <property type="entry name" value="Ribbon-helix-helix"/>
    <property type="match status" value="1"/>
</dbReference>
<proteinExistence type="predicted"/>
<comment type="caution">
    <text evidence="3">The sequence shown here is derived from an EMBL/GenBank/DDBJ whole genome shotgun (WGS) entry which is preliminary data.</text>
</comment>
<reference evidence="4" key="1">
    <citation type="journal article" date="2020" name="Microbiol. Resour. Announc.">
        <title>Draft Genome Sequences of Thiorhodococcus mannitoliphagus and Thiorhodococcus minor, Purple Sulfur Photosynthetic Bacteria in the Gammaproteobacterial Family Chromatiaceae.</title>
        <authorList>
            <person name="Aviles F.A."/>
            <person name="Meyer T.E."/>
            <person name="Kyndt J.A."/>
        </authorList>
    </citation>
    <scope>NUCLEOTIDE SEQUENCE [LARGE SCALE GENOMIC DNA]</scope>
    <source>
        <strain evidence="4">DSM 18266</strain>
    </source>
</reference>
<dbReference type="EMBL" id="JAAIJR010000028">
    <property type="protein sequence ID" value="NEX20417.1"/>
    <property type="molecule type" value="Genomic_DNA"/>
</dbReference>
<dbReference type="RefSeq" id="WP_164653516.1">
    <property type="nucleotide sequence ID" value="NZ_JAAIJR010000028.1"/>
</dbReference>
<dbReference type="Gene3D" id="1.10.1220.10">
    <property type="entry name" value="Met repressor-like"/>
    <property type="match status" value="1"/>
</dbReference>
<name>A0A6P1DQ65_9GAMM</name>
<evidence type="ECO:0000259" key="2">
    <source>
        <dbReference type="Pfam" id="PF22513"/>
    </source>
</evidence>
<dbReference type="InterPro" id="IPR013321">
    <property type="entry name" value="Arc_rbn_hlx_hlx"/>
</dbReference>
<evidence type="ECO:0000313" key="3">
    <source>
        <dbReference type="EMBL" id="NEX20417.1"/>
    </source>
</evidence>
<dbReference type="InterPro" id="IPR053853">
    <property type="entry name" value="FitA-like_RHH"/>
</dbReference>
<evidence type="ECO:0000313" key="4">
    <source>
        <dbReference type="Proteomes" id="UP000471640"/>
    </source>
</evidence>
<sequence length="81" mass="8945">MATLTIRNLDESLKSALRVTAAQHGVSMEEEARRILRQTLQPATPAPTGLGQRLARRFQAVATDELPIPPRSEARTPPSWD</sequence>
<feature type="domain" description="Antitoxin FitA-like ribbon-helix-helix" evidence="2">
    <location>
        <begin position="2"/>
        <end position="39"/>
    </location>
</feature>
<dbReference type="Pfam" id="PF22513">
    <property type="entry name" value="FitA-like_RHH"/>
    <property type="match status" value="1"/>
</dbReference>
<accession>A0A6P1DQ65</accession>
<dbReference type="InterPro" id="IPR010985">
    <property type="entry name" value="Ribbon_hlx_hlx"/>
</dbReference>
<reference evidence="3 4" key="2">
    <citation type="submission" date="2020-02" db="EMBL/GenBank/DDBJ databases">
        <title>Genome sequences of Thiorhodococcus mannitoliphagus and Thiorhodococcus minor, purple sulfur photosynthetic bacteria in the gammaproteobacterial family, Chromatiaceae.</title>
        <authorList>
            <person name="Aviles F.A."/>
            <person name="Meyer T.E."/>
            <person name="Kyndt J.A."/>
        </authorList>
    </citation>
    <scope>NUCLEOTIDE SEQUENCE [LARGE SCALE GENOMIC DNA]</scope>
    <source>
        <strain evidence="3 4">DSM 18266</strain>
    </source>
</reference>
<organism evidence="3 4">
    <name type="scientific">Thiorhodococcus mannitoliphagus</name>
    <dbReference type="NCBI Taxonomy" id="329406"/>
    <lineage>
        <taxon>Bacteria</taxon>
        <taxon>Pseudomonadati</taxon>
        <taxon>Pseudomonadota</taxon>
        <taxon>Gammaproteobacteria</taxon>
        <taxon>Chromatiales</taxon>
        <taxon>Chromatiaceae</taxon>
        <taxon>Thiorhodococcus</taxon>
    </lineage>
</organism>
<dbReference type="Proteomes" id="UP000471640">
    <property type="component" value="Unassembled WGS sequence"/>
</dbReference>
<protein>
    <submittedName>
        <fullName evidence="3">Plasmid stabilization protein</fullName>
    </submittedName>
</protein>
<gene>
    <name evidence="3" type="ORF">G3480_08860</name>
</gene>
<feature type="region of interest" description="Disordered" evidence="1">
    <location>
        <begin position="61"/>
        <end position="81"/>
    </location>
</feature>